<dbReference type="EMBL" id="JAFFGZ010000004">
    <property type="protein sequence ID" value="KAK4645277.1"/>
    <property type="molecule type" value="Genomic_DNA"/>
</dbReference>
<reference evidence="1 2" key="1">
    <citation type="journal article" date="2023" name="bioRxiv">
        <title>High-quality genome assemblies of four members of thePodospora anserinaspecies complex.</title>
        <authorList>
            <person name="Ament-Velasquez S.L."/>
            <person name="Vogan A.A."/>
            <person name="Wallerman O."/>
            <person name="Hartmann F."/>
            <person name="Gautier V."/>
            <person name="Silar P."/>
            <person name="Giraud T."/>
            <person name="Johannesson H."/>
        </authorList>
    </citation>
    <scope>NUCLEOTIDE SEQUENCE [LARGE SCALE GENOMIC DNA]</scope>
    <source>
        <strain evidence="1 2">CBS 112042</strain>
    </source>
</reference>
<evidence type="ECO:0000313" key="1">
    <source>
        <dbReference type="EMBL" id="KAK4645277.1"/>
    </source>
</evidence>
<dbReference type="GeneID" id="87891382"/>
<keyword evidence="2" id="KW-1185">Reference proteome</keyword>
<evidence type="ECO:0000313" key="2">
    <source>
        <dbReference type="Proteomes" id="UP001322138"/>
    </source>
</evidence>
<name>A0ABR0FR51_9PEZI</name>
<protein>
    <submittedName>
        <fullName evidence="1">Uncharacterized protein</fullName>
    </submittedName>
</protein>
<sequence>MASAMGDVAEHTLDSSKTGPAVNAVFSCLPCRARDAVGPLQSNTFGVHGAMAHGGFPQQT</sequence>
<proteinExistence type="predicted"/>
<dbReference type="RefSeq" id="XP_062734253.1">
    <property type="nucleotide sequence ID" value="XM_062872258.1"/>
</dbReference>
<dbReference type="Proteomes" id="UP001322138">
    <property type="component" value="Unassembled WGS sequence"/>
</dbReference>
<comment type="caution">
    <text evidence="1">The sequence shown here is derived from an EMBL/GenBank/DDBJ whole genome shotgun (WGS) entry which is preliminary data.</text>
</comment>
<gene>
    <name evidence="1" type="ORF">QC761_0030890</name>
</gene>
<accession>A0ABR0FR51</accession>
<organism evidence="1 2">
    <name type="scientific">Podospora bellae-mahoneyi</name>
    <dbReference type="NCBI Taxonomy" id="2093777"/>
    <lineage>
        <taxon>Eukaryota</taxon>
        <taxon>Fungi</taxon>
        <taxon>Dikarya</taxon>
        <taxon>Ascomycota</taxon>
        <taxon>Pezizomycotina</taxon>
        <taxon>Sordariomycetes</taxon>
        <taxon>Sordariomycetidae</taxon>
        <taxon>Sordariales</taxon>
        <taxon>Podosporaceae</taxon>
        <taxon>Podospora</taxon>
    </lineage>
</organism>